<organism evidence="15 16">
    <name type="scientific">Enhydra lutris kenyoni</name>
    <name type="common">northern sea otter</name>
    <dbReference type="NCBI Taxonomy" id="391180"/>
    <lineage>
        <taxon>Eukaryota</taxon>
        <taxon>Metazoa</taxon>
        <taxon>Chordata</taxon>
        <taxon>Craniata</taxon>
        <taxon>Vertebrata</taxon>
        <taxon>Euteleostomi</taxon>
        <taxon>Mammalia</taxon>
        <taxon>Eutheria</taxon>
        <taxon>Laurasiatheria</taxon>
        <taxon>Carnivora</taxon>
        <taxon>Caniformia</taxon>
        <taxon>Musteloidea</taxon>
        <taxon>Mustelidae</taxon>
        <taxon>Lutrinae</taxon>
        <taxon>Enhydra</taxon>
    </lineage>
</organism>
<dbReference type="PROSITE" id="PS50157">
    <property type="entry name" value="ZINC_FINGER_C2H2_2"/>
    <property type="match status" value="6"/>
</dbReference>
<dbReference type="Gene3D" id="3.30.160.60">
    <property type="entry name" value="Classic Zinc Finger"/>
    <property type="match status" value="6"/>
</dbReference>
<evidence type="ECO:0000256" key="8">
    <source>
        <dbReference type="ARBA" id="ARBA00023125"/>
    </source>
</evidence>
<dbReference type="InterPro" id="IPR036236">
    <property type="entry name" value="Znf_C2H2_sf"/>
</dbReference>
<keyword evidence="10" id="KW-0539">Nucleus</keyword>
<evidence type="ECO:0000256" key="3">
    <source>
        <dbReference type="ARBA" id="ARBA00022723"/>
    </source>
</evidence>
<dbReference type="Pfam" id="PF00096">
    <property type="entry name" value="zf-C2H2"/>
    <property type="match status" value="6"/>
</dbReference>
<comment type="similarity">
    <text evidence="2">Belongs to the krueppel C2H2-type zinc-finger protein family.</text>
</comment>
<dbReference type="KEGG" id="elk:111139870"/>
<keyword evidence="15" id="KW-1185">Reference proteome</keyword>
<dbReference type="Pfam" id="PF01352">
    <property type="entry name" value="KRAB"/>
    <property type="match status" value="1"/>
</dbReference>
<dbReference type="AlphaFoldDB" id="A0A2Y9IL09"/>
<accession>A0A2Y9IL09</accession>
<dbReference type="InterPro" id="IPR036051">
    <property type="entry name" value="KRAB_dom_sf"/>
</dbReference>
<dbReference type="FunFam" id="3.30.160.60:FF:000029">
    <property type="entry name" value="GLI family zinc finger 4"/>
    <property type="match status" value="1"/>
</dbReference>
<evidence type="ECO:0000313" key="15">
    <source>
        <dbReference type="Proteomes" id="UP000248482"/>
    </source>
</evidence>
<dbReference type="FunFam" id="3.30.160.60:FF:000631">
    <property type="entry name" value="zinc finger protein 189 isoform X2"/>
    <property type="match status" value="1"/>
</dbReference>
<dbReference type="PROSITE" id="PS50805">
    <property type="entry name" value="KRAB"/>
    <property type="match status" value="1"/>
</dbReference>
<feature type="domain" description="C2H2-type" evidence="13">
    <location>
        <begin position="354"/>
        <end position="378"/>
    </location>
</feature>
<keyword evidence="3" id="KW-0479">Metal-binding</keyword>
<dbReference type="OrthoDB" id="9411774at2759"/>
<dbReference type="FunFam" id="3.30.160.60:FF:002343">
    <property type="entry name" value="Zinc finger protein 33A"/>
    <property type="match status" value="1"/>
</dbReference>
<dbReference type="SMART" id="SM00349">
    <property type="entry name" value="KRAB"/>
    <property type="match status" value="1"/>
</dbReference>
<evidence type="ECO:0000256" key="2">
    <source>
        <dbReference type="ARBA" id="ARBA00006991"/>
    </source>
</evidence>
<feature type="domain" description="C2H2-type" evidence="13">
    <location>
        <begin position="242"/>
        <end position="269"/>
    </location>
</feature>
<dbReference type="GeneID" id="111139870"/>
<dbReference type="GO" id="GO:0031519">
    <property type="term" value="C:PcG protein complex"/>
    <property type="evidence" value="ECO:0007669"/>
    <property type="project" value="TreeGrafter"/>
</dbReference>
<dbReference type="GO" id="GO:0000978">
    <property type="term" value="F:RNA polymerase II cis-regulatory region sequence-specific DNA binding"/>
    <property type="evidence" value="ECO:0007669"/>
    <property type="project" value="TreeGrafter"/>
</dbReference>
<dbReference type="FunFam" id="3.30.160.60:FF:000384">
    <property type="entry name" value="Zinc finger protein 550"/>
    <property type="match status" value="1"/>
</dbReference>
<dbReference type="FunFam" id="3.30.160.60:FF:000099">
    <property type="entry name" value="Zinc finger protein 79"/>
    <property type="match status" value="1"/>
</dbReference>
<evidence type="ECO:0000313" key="16">
    <source>
        <dbReference type="RefSeq" id="XP_022348004.1"/>
    </source>
</evidence>
<reference evidence="16" key="1">
    <citation type="submission" date="2025-08" db="UniProtKB">
        <authorList>
            <consortium name="RefSeq"/>
        </authorList>
    </citation>
    <scope>IDENTIFICATION</scope>
    <source>
        <tissue evidence="16">Blood</tissue>
    </source>
</reference>
<feature type="domain" description="C2H2-type" evidence="13">
    <location>
        <begin position="298"/>
        <end position="325"/>
    </location>
</feature>
<keyword evidence="6" id="KW-0862">Zinc</keyword>
<dbReference type="RefSeq" id="XP_022348004.1">
    <property type="nucleotide sequence ID" value="XM_022492296.1"/>
</dbReference>
<keyword evidence="8" id="KW-0238">DNA-binding</keyword>
<keyword evidence="5 11" id="KW-0863">Zinc-finger</keyword>
<dbReference type="PANTHER" id="PTHR14003:SF23">
    <property type="entry name" value="ZINC FINGER PROTEIN 143"/>
    <property type="match status" value="1"/>
</dbReference>
<gene>
    <name evidence="16" type="primary">LOC111139870</name>
</gene>
<dbReference type="PROSITE" id="PS00028">
    <property type="entry name" value="ZINC_FINGER_C2H2_1"/>
    <property type="match status" value="6"/>
</dbReference>
<evidence type="ECO:0000259" key="14">
    <source>
        <dbReference type="PROSITE" id="PS50805"/>
    </source>
</evidence>
<evidence type="ECO:0000256" key="11">
    <source>
        <dbReference type="PROSITE-ProRule" id="PRU00042"/>
    </source>
</evidence>
<dbReference type="Proteomes" id="UP000248482">
    <property type="component" value="Unplaced"/>
</dbReference>
<comment type="subcellular location">
    <subcellularLocation>
        <location evidence="1">Nucleus</location>
    </subcellularLocation>
</comment>
<proteinExistence type="inferred from homology"/>
<feature type="domain" description="C2H2-type" evidence="13">
    <location>
        <begin position="270"/>
        <end position="297"/>
    </location>
</feature>
<feature type="domain" description="C2H2-type" evidence="13">
    <location>
        <begin position="214"/>
        <end position="241"/>
    </location>
</feature>
<dbReference type="SUPFAM" id="SSF109640">
    <property type="entry name" value="KRAB domain (Kruppel-associated box)"/>
    <property type="match status" value="1"/>
</dbReference>
<dbReference type="GO" id="GO:0000981">
    <property type="term" value="F:DNA-binding transcription factor activity, RNA polymerase II-specific"/>
    <property type="evidence" value="ECO:0007669"/>
    <property type="project" value="TreeGrafter"/>
</dbReference>
<dbReference type="CDD" id="cd07765">
    <property type="entry name" value="KRAB_A-box"/>
    <property type="match status" value="1"/>
</dbReference>
<name>A0A2Y9IL09_ENHLU</name>
<dbReference type="InterPro" id="IPR001909">
    <property type="entry name" value="KRAB"/>
</dbReference>
<dbReference type="SMART" id="SM00355">
    <property type="entry name" value="ZnF_C2H2"/>
    <property type="match status" value="6"/>
</dbReference>
<feature type="region of interest" description="Disordered" evidence="12">
    <location>
        <begin position="174"/>
        <end position="201"/>
    </location>
</feature>
<evidence type="ECO:0000256" key="6">
    <source>
        <dbReference type="ARBA" id="ARBA00022833"/>
    </source>
</evidence>
<keyword evidence="7" id="KW-0805">Transcription regulation</keyword>
<keyword evidence="4" id="KW-0677">Repeat</keyword>
<dbReference type="FunFam" id="3.30.160.60:FF:000737">
    <property type="entry name" value="Zinc finger protein 565"/>
    <property type="match status" value="1"/>
</dbReference>
<evidence type="ECO:0000256" key="9">
    <source>
        <dbReference type="ARBA" id="ARBA00023163"/>
    </source>
</evidence>
<dbReference type="Gene3D" id="6.10.140.140">
    <property type="match status" value="1"/>
</dbReference>
<dbReference type="InterPro" id="IPR013087">
    <property type="entry name" value="Znf_C2H2_type"/>
</dbReference>
<evidence type="ECO:0000256" key="7">
    <source>
        <dbReference type="ARBA" id="ARBA00023015"/>
    </source>
</evidence>
<protein>
    <submittedName>
        <fullName evidence="16">Zinc finger protein 135-like</fullName>
    </submittedName>
</protein>
<dbReference type="GO" id="GO:0005667">
    <property type="term" value="C:transcription regulator complex"/>
    <property type="evidence" value="ECO:0007669"/>
    <property type="project" value="TreeGrafter"/>
</dbReference>
<dbReference type="PANTHER" id="PTHR14003">
    <property type="entry name" value="TRANSCRIPTIONAL REPRESSOR PROTEIN YY"/>
    <property type="match status" value="1"/>
</dbReference>
<evidence type="ECO:0000256" key="5">
    <source>
        <dbReference type="ARBA" id="ARBA00022771"/>
    </source>
</evidence>
<evidence type="ECO:0000259" key="13">
    <source>
        <dbReference type="PROSITE" id="PS50157"/>
    </source>
</evidence>
<evidence type="ECO:0000256" key="12">
    <source>
        <dbReference type="SAM" id="MobiDB-lite"/>
    </source>
</evidence>
<dbReference type="STRING" id="391180.A0A2Y9IL09"/>
<evidence type="ECO:0000256" key="10">
    <source>
        <dbReference type="ARBA" id="ARBA00023242"/>
    </source>
</evidence>
<dbReference type="SUPFAM" id="SSF57667">
    <property type="entry name" value="beta-beta-alpha zinc fingers"/>
    <property type="match status" value="4"/>
</dbReference>
<dbReference type="GO" id="GO:0000785">
    <property type="term" value="C:chromatin"/>
    <property type="evidence" value="ECO:0007669"/>
    <property type="project" value="TreeGrafter"/>
</dbReference>
<sequence>MTAGLVAAGAPEQVTFEDVVVDFTREEWGQLEPAQRTLYRDVMLETFRLLVSVECWLPRPDVISPLEQEELWVADAGVPQHVYPNLETRPKIRLFSPKQDITEERGSSGLVERFLWEGLWYAAGDDAEGHWGQSHESRDSHMVKAAFTPVRIPMQQQQLGNGFRENLILSPRLPPQAMTPERQGLHTSGTRAKRGKPDPGFNAQPKTYAKEKPYKCQACGKAFSHSSALIEHHRTHTGERPYECHECGKGFRNSSALTKHQRIHTGEKPYKCTQCGKTFNQIAPLIQHQRTHTGEKPYECGECGKAFSFRSSFSQHERTHTGEKPYECPHCGKSFRQSTHLTQHRRIHTGEKPYACGGCGKAFTHSSSLTKHQRTHTT</sequence>
<feature type="domain" description="C2H2-type" evidence="13">
    <location>
        <begin position="326"/>
        <end position="353"/>
    </location>
</feature>
<feature type="domain" description="KRAB" evidence="14">
    <location>
        <begin position="14"/>
        <end position="84"/>
    </location>
</feature>
<evidence type="ECO:0000256" key="1">
    <source>
        <dbReference type="ARBA" id="ARBA00004123"/>
    </source>
</evidence>
<keyword evidence="9" id="KW-0804">Transcription</keyword>
<dbReference type="GO" id="GO:0008270">
    <property type="term" value="F:zinc ion binding"/>
    <property type="evidence" value="ECO:0007669"/>
    <property type="project" value="UniProtKB-KW"/>
</dbReference>
<evidence type="ECO:0000256" key="4">
    <source>
        <dbReference type="ARBA" id="ARBA00022737"/>
    </source>
</evidence>